<dbReference type="EMBL" id="CAJPDR010000093">
    <property type="protein sequence ID" value="CAF9916768.1"/>
    <property type="molecule type" value="Genomic_DNA"/>
</dbReference>
<reference evidence="1" key="1">
    <citation type="submission" date="2021-03" db="EMBL/GenBank/DDBJ databases">
        <authorList>
            <person name="Tagirdzhanova G."/>
        </authorList>
    </citation>
    <scope>NUCLEOTIDE SEQUENCE</scope>
</reference>
<dbReference type="Proteomes" id="UP000664203">
    <property type="component" value="Unassembled WGS sequence"/>
</dbReference>
<comment type="caution">
    <text evidence="1">The sequence shown here is derived from an EMBL/GenBank/DDBJ whole genome shotgun (WGS) entry which is preliminary data.</text>
</comment>
<sequence length="345" mass="38625">MSNNILHPGGSSEHSSLQAASTNNMHRFCNLPTEIQVTVLCAMTAAELIDFRCCSVACNAVYMANESAIVRGVLKNVYYHTASTLYGTASATGPLQFECLKYIARRCSIVEMLATSIAEHHVGQGLATTIKMGENLRPYLLAIGHFFEEYRIGLPKFPRRYLTFTLAKFEGEILKAKYNEQTVWRMCLTYKILNQILDQKFIGGKPTIQDQLPYRTPWKPSPLAPVDMYIFGGLEMVMDIVTHSRLTDRLKYAASHFSKTTPAPMPVVGGKSLAVALPPSVLGRRLSLNKSALICELFPHPGPLLVSRLEYCGFSRVEPAEELDMDRDFLEYLKSYDGEEPQLVR</sequence>
<keyword evidence="2" id="KW-1185">Reference proteome</keyword>
<evidence type="ECO:0000313" key="1">
    <source>
        <dbReference type="EMBL" id="CAF9916768.1"/>
    </source>
</evidence>
<protein>
    <recommendedName>
        <fullName evidence="3">F-box domain-containing protein</fullName>
    </recommendedName>
</protein>
<name>A0A8H3F713_9LECA</name>
<proteinExistence type="predicted"/>
<gene>
    <name evidence="1" type="ORF">ALECFALPRED_010863</name>
</gene>
<organism evidence="1 2">
    <name type="scientific">Alectoria fallacina</name>
    <dbReference type="NCBI Taxonomy" id="1903189"/>
    <lineage>
        <taxon>Eukaryota</taxon>
        <taxon>Fungi</taxon>
        <taxon>Dikarya</taxon>
        <taxon>Ascomycota</taxon>
        <taxon>Pezizomycotina</taxon>
        <taxon>Lecanoromycetes</taxon>
        <taxon>OSLEUM clade</taxon>
        <taxon>Lecanoromycetidae</taxon>
        <taxon>Lecanorales</taxon>
        <taxon>Lecanorineae</taxon>
        <taxon>Parmeliaceae</taxon>
        <taxon>Alectoria</taxon>
    </lineage>
</organism>
<evidence type="ECO:0008006" key="3">
    <source>
        <dbReference type="Google" id="ProtNLM"/>
    </source>
</evidence>
<dbReference type="AlphaFoldDB" id="A0A8H3F713"/>
<dbReference type="OrthoDB" id="5398544at2759"/>
<evidence type="ECO:0000313" key="2">
    <source>
        <dbReference type="Proteomes" id="UP000664203"/>
    </source>
</evidence>
<accession>A0A8H3F713</accession>